<organism evidence="5 6">
    <name type="scientific">Microbacterium protaetiae</name>
    <dbReference type="NCBI Taxonomy" id="2509458"/>
    <lineage>
        <taxon>Bacteria</taxon>
        <taxon>Bacillati</taxon>
        <taxon>Actinomycetota</taxon>
        <taxon>Actinomycetes</taxon>
        <taxon>Micrococcales</taxon>
        <taxon>Microbacteriaceae</taxon>
        <taxon>Microbacterium</taxon>
    </lineage>
</organism>
<proteinExistence type="predicted"/>
<evidence type="ECO:0000313" key="6">
    <source>
        <dbReference type="Proteomes" id="UP000293995"/>
    </source>
</evidence>
<dbReference type="GO" id="GO:0003677">
    <property type="term" value="F:DNA binding"/>
    <property type="evidence" value="ECO:0007669"/>
    <property type="project" value="UniProtKB-KW"/>
</dbReference>
<dbReference type="PANTHER" id="PTHR43537">
    <property type="entry name" value="TRANSCRIPTIONAL REGULATOR, GNTR FAMILY"/>
    <property type="match status" value="1"/>
</dbReference>
<keyword evidence="2" id="KW-0238">DNA-binding</keyword>
<evidence type="ECO:0000256" key="2">
    <source>
        <dbReference type="ARBA" id="ARBA00023125"/>
    </source>
</evidence>
<dbReference type="SMART" id="SM00345">
    <property type="entry name" value="HTH_GNTR"/>
    <property type="match status" value="1"/>
</dbReference>
<feature type="domain" description="HTH gntR-type" evidence="4">
    <location>
        <begin position="1"/>
        <end position="69"/>
    </location>
</feature>
<gene>
    <name evidence="5" type="ORF">ET475_00315</name>
</gene>
<keyword evidence="1" id="KW-0805">Transcription regulation</keyword>
<dbReference type="InterPro" id="IPR011711">
    <property type="entry name" value="GntR_C"/>
</dbReference>
<dbReference type="InterPro" id="IPR036388">
    <property type="entry name" value="WH-like_DNA-bd_sf"/>
</dbReference>
<keyword evidence="6" id="KW-1185">Reference proteome</keyword>
<dbReference type="InterPro" id="IPR008920">
    <property type="entry name" value="TF_FadR/GntR_C"/>
</dbReference>
<dbReference type="OrthoDB" id="7989071at2"/>
<dbReference type="PROSITE" id="PS50949">
    <property type="entry name" value="HTH_GNTR"/>
    <property type="match status" value="1"/>
</dbReference>
<dbReference type="Pfam" id="PF00392">
    <property type="entry name" value="GntR"/>
    <property type="match status" value="1"/>
</dbReference>
<evidence type="ECO:0000313" key="5">
    <source>
        <dbReference type="EMBL" id="QAY58596.1"/>
    </source>
</evidence>
<dbReference type="SMART" id="SM00895">
    <property type="entry name" value="FCD"/>
    <property type="match status" value="1"/>
</dbReference>
<dbReference type="PRINTS" id="PR00035">
    <property type="entry name" value="HTHGNTR"/>
</dbReference>
<dbReference type="SUPFAM" id="SSF48008">
    <property type="entry name" value="GntR ligand-binding domain-like"/>
    <property type="match status" value="1"/>
</dbReference>
<dbReference type="EMBL" id="CP035494">
    <property type="protein sequence ID" value="QAY58596.1"/>
    <property type="molecule type" value="Genomic_DNA"/>
</dbReference>
<evidence type="ECO:0000256" key="3">
    <source>
        <dbReference type="ARBA" id="ARBA00023163"/>
    </source>
</evidence>
<dbReference type="KEGG" id="mprt:ET475_00315"/>
<protein>
    <submittedName>
        <fullName evidence="5">FadR family transcriptional regulator</fullName>
    </submittedName>
</protein>
<dbReference type="PANTHER" id="PTHR43537:SF5">
    <property type="entry name" value="UXU OPERON TRANSCRIPTIONAL REGULATOR"/>
    <property type="match status" value="1"/>
</dbReference>
<dbReference type="Gene3D" id="1.20.120.530">
    <property type="entry name" value="GntR ligand-binding domain-like"/>
    <property type="match status" value="1"/>
</dbReference>
<name>A0A4P6EAS1_9MICO</name>
<dbReference type="Gene3D" id="1.10.10.10">
    <property type="entry name" value="Winged helix-like DNA-binding domain superfamily/Winged helix DNA-binding domain"/>
    <property type="match status" value="1"/>
</dbReference>
<evidence type="ECO:0000259" key="4">
    <source>
        <dbReference type="PROSITE" id="PS50949"/>
    </source>
</evidence>
<dbReference type="InterPro" id="IPR036390">
    <property type="entry name" value="WH_DNA-bd_sf"/>
</dbReference>
<reference evidence="5 6" key="1">
    <citation type="submission" date="2019-01" db="EMBL/GenBank/DDBJ databases">
        <title>Genome sequencing of strain DFW100M-13.</title>
        <authorList>
            <person name="Heo J."/>
            <person name="Kim S.-J."/>
            <person name="Kim J.-S."/>
            <person name="Hong S.-B."/>
            <person name="Kwon S.-W."/>
        </authorList>
    </citation>
    <scope>NUCLEOTIDE SEQUENCE [LARGE SCALE GENOMIC DNA]</scope>
    <source>
        <strain evidence="5 6">DFW100M-13</strain>
    </source>
</reference>
<dbReference type="CDD" id="cd07377">
    <property type="entry name" value="WHTH_GntR"/>
    <property type="match status" value="1"/>
</dbReference>
<accession>A0A4P6EAS1</accession>
<dbReference type="SUPFAM" id="SSF46785">
    <property type="entry name" value="Winged helix' DNA-binding domain"/>
    <property type="match status" value="1"/>
</dbReference>
<sequence>MAVTDDAILRIKEMIVSGQVRPGDRLPPEKELGERLGVSRSSLREAVKALEVIRVLDVRRGDGTYVTSLEPRLLLEAMNFVVDLHTDQSVLEIFAVRRMLEPAATGMAATRLTDEQLTHLESLLGAADADGPIEALVAHDLAFHQAIVEGTGNEYLSRLVEAMQSGTQRARVWRGLTQHRAAERTIAEHRAILDALQRRDAELASALALAHIAGIEHWLREASEIAP</sequence>
<dbReference type="InterPro" id="IPR000524">
    <property type="entry name" value="Tscrpt_reg_HTH_GntR"/>
</dbReference>
<dbReference type="RefSeq" id="WP_129384944.1">
    <property type="nucleotide sequence ID" value="NZ_CP035494.1"/>
</dbReference>
<dbReference type="GO" id="GO:0003700">
    <property type="term" value="F:DNA-binding transcription factor activity"/>
    <property type="evidence" value="ECO:0007669"/>
    <property type="project" value="InterPro"/>
</dbReference>
<evidence type="ECO:0000256" key="1">
    <source>
        <dbReference type="ARBA" id="ARBA00023015"/>
    </source>
</evidence>
<keyword evidence="3" id="KW-0804">Transcription</keyword>
<dbReference type="Pfam" id="PF07729">
    <property type="entry name" value="FCD"/>
    <property type="match status" value="1"/>
</dbReference>
<dbReference type="Proteomes" id="UP000293995">
    <property type="component" value="Chromosome"/>
</dbReference>
<dbReference type="AlphaFoldDB" id="A0A4P6EAS1"/>